<gene>
    <name evidence="2" type="ORF">GCM10023147_13750</name>
</gene>
<dbReference type="Proteomes" id="UP001500635">
    <property type="component" value="Unassembled WGS sequence"/>
</dbReference>
<sequence>MWAYALQHDAAAITKDGDFADMLALDGDAPVIVWIRIGNTRRAALIEWFVPLVEQIVEMIVAGNRLIELR</sequence>
<reference evidence="3" key="1">
    <citation type="journal article" date="2019" name="Int. J. Syst. Evol. Microbiol.">
        <title>The Global Catalogue of Microorganisms (GCM) 10K type strain sequencing project: providing services to taxonomists for standard genome sequencing and annotation.</title>
        <authorList>
            <consortium name="The Broad Institute Genomics Platform"/>
            <consortium name="The Broad Institute Genome Sequencing Center for Infectious Disease"/>
            <person name="Wu L."/>
            <person name="Ma J."/>
        </authorList>
    </citation>
    <scope>NUCLEOTIDE SEQUENCE [LARGE SCALE GENOMIC DNA]</scope>
    <source>
        <strain evidence="3">JCM 17688</strain>
    </source>
</reference>
<accession>A0ABP8JBT4</accession>
<dbReference type="EMBL" id="BAABFR010000015">
    <property type="protein sequence ID" value="GAA4388318.1"/>
    <property type="molecule type" value="Genomic_DNA"/>
</dbReference>
<feature type="domain" description="DUF5615" evidence="1">
    <location>
        <begin position="2"/>
        <end position="63"/>
    </location>
</feature>
<proteinExistence type="predicted"/>
<name>A0ABP8JBT4_9ACTN</name>
<comment type="caution">
    <text evidence="2">The sequence shown here is derived from an EMBL/GenBank/DDBJ whole genome shotgun (WGS) entry which is preliminary data.</text>
</comment>
<evidence type="ECO:0000313" key="2">
    <source>
        <dbReference type="EMBL" id="GAA4388318.1"/>
    </source>
</evidence>
<evidence type="ECO:0000313" key="3">
    <source>
        <dbReference type="Proteomes" id="UP001500635"/>
    </source>
</evidence>
<dbReference type="Pfam" id="PF18480">
    <property type="entry name" value="DUF5615"/>
    <property type="match status" value="1"/>
</dbReference>
<protein>
    <recommendedName>
        <fullName evidence="1">DUF5615 domain-containing protein</fullName>
    </recommendedName>
</protein>
<organism evidence="2 3">
    <name type="scientific">Tsukamurella soli</name>
    <dbReference type="NCBI Taxonomy" id="644556"/>
    <lineage>
        <taxon>Bacteria</taxon>
        <taxon>Bacillati</taxon>
        <taxon>Actinomycetota</taxon>
        <taxon>Actinomycetes</taxon>
        <taxon>Mycobacteriales</taxon>
        <taxon>Tsukamurellaceae</taxon>
        <taxon>Tsukamurella</taxon>
    </lineage>
</organism>
<keyword evidence="3" id="KW-1185">Reference proteome</keyword>
<evidence type="ECO:0000259" key="1">
    <source>
        <dbReference type="Pfam" id="PF18480"/>
    </source>
</evidence>
<dbReference type="InterPro" id="IPR041049">
    <property type="entry name" value="DUF5615"/>
</dbReference>